<evidence type="ECO:0000313" key="3">
    <source>
        <dbReference type="Proteomes" id="UP000218811"/>
    </source>
</evidence>
<dbReference type="AlphaFoldDB" id="A0A2H3J003"/>
<feature type="region of interest" description="Disordered" evidence="1">
    <location>
        <begin position="63"/>
        <end position="99"/>
    </location>
</feature>
<evidence type="ECO:0000256" key="1">
    <source>
        <dbReference type="SAM" id="MobiDB-lite"/>
    </source>
</evidence>
<reference evidence="2 3" key="1">
    <citation type="journal article" date="2012" name="Science">
        <title>The Paleozoic origin of enzymatic lignin decomposition reconstructed from 31 fungal genomes.</title>
        <authorList>
            <person name="Floudas D."/>
            <person name="Binder M."/>
            <person name="Riley R."/>
            <person name="Barry K."/>
            <person name="Blanchette R.A."/>
            <person name="Henrissat B."/>
            <person name="Martinez A.T."/>
            <person name="Otillar R."/>
            <person name="Spatafora J.W."/>
            <person name="Yadav J.S."/>
            <person name="Aerts A."/>
            <person name="Benoit I."/>
            <person name="Boyd A."/>
            <person name="Carlson A."/>
            <person name="Copeland A."/>
            <person name="Coutinho P.M."/>
            <person name="de Vries R.P."/>
            <person name="Ferreira P."/>
            <person name="Findley K."/>
            <person name="Foster B."/>
            <person name="Gaskell J."/>
            <person name="Glotzer D."/>
            <person name="Gorecki P."/>
            <person name="Heitman J."/>
            <person name="Hesse C."/>
            <person name="Hori C."/>
            <person name="Igarashi K."/>
            <person name="Jurgens J.A."/>
            <person name="Kallen N."/>
            <person name="Kersten P."/>
            <person name="Kohler A."/>
            <person name="Kuees U."/>
            <person name="Kumar T.K.A."/>
            <person name="Kuo A."/>
            <person name="LaButti K."/>
            <person name="Larrondo L.F."/>
            <person name="Lindquist E."/>
            <person name="Ling A."/>
            <person name="Lombard V."/>
            <person name="Lucas S."/>
            <person name="Lundell T."/>
            <person name="Martin R."/>
            <person name="McLaughlin D.J."/>
            <person name="Morgenstern I."/>
            <person name="Morin E."/>
            <person name="Murat C."/>
            <person name="Nagy L.G."/>
            <person name="Nolan M."/>
            <person name="Ohm R.A."/>
            <person name="Patyshakuliyeva A."/>
            <person name="Rokas A."/>
            <person name="Ruiz-Duenas F.J."/>
            <person name="Sabat G."/>
            <person name="Salamov A."/>
            <person name="Samejima M."/>
            <person name="Schmutz J."/>
            <person name="Slot J.C."/>
            <person name="St John F."/>
            <person name="Stenlid J."/>
            <person name="Sun H."/>
            <person name="Sun S."/>
            <person name="Syed K."/>
            <person name="Tsang A."/>
            <person name="Wiebenga A."/>
            <person name="Young D."/>
            <person name="Pisabarro A."/>
            <person name="Eastwood D.C."/>
            <person name="Martin F."/>
            <person name="Cullen D."/>
            <person name="Grigoriev I.V."/>
            <person name="Hibbett D.S."/>
        </authorList>
    </citation>
    <scope>NUCLEOTIDE SEQUENCE [LARGE SCALE GENOMIC DNA]</scope>
    <source>
        <strain evidence="2 3">MD-104</strain>
    </source>
</reference>
<accession>A0A2H3J003</accession>
<organism evidence="2 3">
    <name type="scientific">Wolfiporia cocos (strain MD-104)</name>
    <name type="common">Brown rot fungus</name>
    <dbReference type="NCBI Taxonomy" id="742152"/>
    <lineage>
        <taxon>Eukaryota</taxon>
        <taxon>Fungi</taxon>
        <taxon>Dikarya</taxon>
        <taxon>Basidiomycota</taxon>
        <taxon>Agaricomycotina</taxon>
        <taxon>Agaricomycetes</taxon>
        <taxon>Polyporales</taxon>
        <taxon>Phaeolaceae</taxon>
        <taxon>Wolfiporia</taxon>
    </lineage>
</organism>
<dbReference type="Proteomes" id="UP000218811">
    <property type="component" value="Unassembled WGS sequence"/>
</dbReference>
<keyword evidence="3" id="KW-1185">Reference proteome</keyword>
<evidence type="ECO:0000313" key="2">
    <source>
        <dbReference type="EMBL" id="PCH35025.1"/>
    </source>
</evidence>
<feature type="compositionally biased region" description="Low complexity" evidence="1">
    <location>
        <begin position="76"/>
        <end position="89"/>
    </location>
</feature>
<protein>
    <submittedName>
        <fullName evidence="2">Uncharacterized protein</fullName>
    </submittedName>
</protein>
<dbReference type="STRING" id="742152.A0A2H3J003"/>
<name>A0A2H3J003_WOLCO</name>
<feature type="non-terminal residue" evidence="2">
    <location>
        <position position="186"/>
    </location>
</feature>
<dbReference type="EMBL" id="KB467843">
    <property type="protein sequence ID" value="PCH35025.1"/>
    <property type="molecule type" value="Genomic_DNA"/>
</dbReference>
<feature type="compositionally biased region" description="Pro residues" evidence="1">
    <location>
        <begin position="90"/>
        <end position="99"/>
    </location>
</feature>
<gene>
    <name evidence="2" type="ORF">WOLCODRAFT_155678</name>
</gene>
<sequence>MYPFVANYPPVPYASVDHVAPYSPSAYSPIAYPPSTYSPSTQSPSTYSQTTYSPNAYLMPGTTKRVHFDLPPTPSPTLSHSSLASSAGPSTPPQYPLAPHYSPPAHPYPLYAPESPAAHPSSPGAVVHLHGALLPSPHPVFAWDMATPPSTAHIPGFPAPLPPALLAEPATHPPRPALTLVCALLP</sequence>
<proteinExistence type="predicted"/>